<protein>
    <recommendedName>
        <fullName evidence="8">Zinc-ribbon domain-containing protein</fullName>
    </recommendedName>
</protein>
<dbReference type="KEGG" id="ess:ATZ33_04740"/>
<dbReference type="Proteomes" id="UP000183039">
    <property type="component" value="Unassembled WGS sequence"/>
</dbReference>
<proteinExistence type="predicted"/>
<dbReference type="Pfam" id="PF18708">
    <property type="entry name" value="MapZ_C2"/>
    <property type="match status" value="1"/>
</dbReference>
<name>A0A0S3K8X9_9ENTE</name>
<feature type="compositionally biased region" description="Basic and acidic residues" evidence="1">
    <location>
        <begin position="273"/>
        <end position="289"/>
    </location>
</feature>
<feature type="compositionally biased region" description="Basic and acidic residues" evidence="1">
    <location>
        <begin position="141"/>
        <end position="162"/>
    </location>
</feature>
<dbReference type="RefSeq" id="WP_071877226.1">
    <property type="nucleotide sequence ID" value="NZ_JXLC01000007.1"/>
</dbReference>
<feature type="domain" description="MapZ extracellular" evidence="2">
    <location>
        <begin position="338"/>
        <end position="463"/>
    </location>
</feature>
<dbReference type="OrthoDB" id="2199073at2"/>
<feature type="compositionally biased region" description="Basic and acidic residues" evidence="1">
    <location>
        <begin position="183"/>
        <end position="231"/>
    </location>
</feature>
<dbReference type="InterPro" id="IPR041295">
    <property type="entry name" value="MapZ_EC1"/>
</dbReference>
<accession>A0A0S3K8X9</accession>
<feature type="compositionally biased region" description="Basic and acidic residues" evidence="1">
    <location>
        <begin position="29"/>
        <end position="51"/>
    </location>
</feature>
<reference evidence="4 6" key="2">
    <citation type="submission" date="2015-12" db="EMBL/GenBank/DDBJ databases">
        <authorList>
            <person name="Lauer A."/>
            <person name="Humrighouse B."/>
            <person name="Loparev V."/>
            <person name="Shewmaker P.L."/>
            <person name="Whitney A.M."/>
            <person name="McLaughlin R.W."/>
        </authorList>
    </citation>
    <scope>NUCLEOTIDE SEQUENCE [LARGE SCALE GENOMIC DNA]</scope>
    <source>
        <strain evidence="4 6">LMG 23085</strain>
    </source>
</reference>
<evidence type="ECO:0000313" key="7">
    <source>
        <dbReference type="Proteomes" id="UP000183039"/>
    </source>
</evidence>
<dbReference type="AlphaFoldDB" id="A0A0S3K8X9"/>
<feature type="compositionally biased region" description="Basic and acidic residues" evidence="1">
    <location>
        <begin position="87"/>
        <end position="118"/>
    </location>
</feature>
<feature type="domain" description="MapZ extracellular C-terminal" evidence="3">
    <location>
        <begin position="587"/>
        <end position="665"/>
    </location>
</feature>
<gene>
    <name evidence="4" type="ORF">ATZ33_04740</name>
    <name evidence="5" type="ORF">RV15_GL003295</name>
</gene>
<dbReference type="EMBL" id="JXLC01000007">
    <property type="protein sequence ID" value="OJG92193.1"/>
    <property type="molecule type" value="Genomic_DNA"/>
</dbReference>
<evidence type="ECO:0008006" key="8">
    <source>
        <dbReference type="Google" id="ProtNLM"/>
    </source>
</evidence>
<evidence type="ECO:0000256" key="1">
    <source>
        <dbReference type="SAM" id="MobiDB-lite"/>
    </source>
</evidence>
<dbReference type="Proteomes" id="UP000065511">
    <property type="component" value="Chromosome"/>
</dbReference>
<sequence>MTKQCPNCGTEIENEKEKCPKCGYTLKKELNEEETTHKEASKKNESSEKAETTSNFLNKDQNENIEWSELKDMSIGHVMTMFNEQQPEEKITEEPKQNEKKQTDPKVASESKKNEQLKADPASSTEKADELANTAALDQYINEHKNDKLSSDEPTQAEKETIDSAQATDGKSKNTEQPSSTDNHSESTDKGHDEVKSDESEDHSIEPTKNDLNQEEKRQQTEEITRFTKPEEPDEEVKTIGPKALPINTTSEIPSKSKKPNEIEMDAAPIFFKEGEEEKASTDPFEKTSTKQAAQKGSNDETPVKQPAGKNYKKMSLILAAVVVLAGGSWYAYSQTQSKTATGGQVTQKQEELAEQTEKELNSYFTDDKQLFLKPEMVSVSPKKIKENLDTLEDDSNYKKLESVYKKVVDKQTSISKVNELFVQPIVDGNKLKDVAIKADKKIDLVKREEKDDFDKLLNQATDQAISQYDQLQKAKAAVDVFYKDNELTEALTRESYTAAKTEVDPVKNDSLRKPLNDVLVKADKSLTEAEAVAASQQADIVQIPVQPNENQATADQGSNTQGTNGVQPDSNTFSAPNAQGVYTAPVYSVDENDVTDMSNPAWSWVPGIQEKVIATCIERGYIKDGGYSLQPARIINGEGYYNLYGADNQYLVTINAKTGWFKGNASRNAGR</sequence>
<evidence type="ECO:0000313" key="5">
    <source>
        <dbReference type="EMBL" id="OJG92193.1"/>
    </source>
</evidence>
<reference evidence="5 7" key="1">
    <citation type="submission" date="2014-12" db="EMBL/GenBank/DDBJ databases">
        <title>Draft genome sequences of 29 type strains of Enterococci.</title>
        <authorList>
            <person name="Zhong Z."/>
            <person name="Sun Z."/>
            <person name="Liu W."/>
            <person name="Zhang W."/>
            <person name="Zhang H."/>
        </authorList>
    </citation>
    <scope>NUCLEOTIDE SEQUENCE [LARGE SCALE GENOMIC DNA]</scope>
    <source>
        <strain evidence="5 7">DSM 22801</strain>
    </source>
</reference>
<dbReference type="InterPro" id="IPR040532">
    <property type="entry name" value="MapZ_C2"/>
</dbReference>
<evidence type="ECO:0000313" key="6">
    <source>
        <dbReference type="Proteomes" id="UP000065511"/>
    </source>
</evidence>
<organism evidence="5 7">
    <name type="scientific">Enterococcus silesiacus</name>
    <dbReference type="NCBI Taxonomy" id="332949"/>
    <lineage>
        <taxon>Bacteria</taxon>
        <taxon>Bacillati</taxon>
        <taxon>Bacillota</taxon>
        <taxon>Bacilli</taxon>
        <taxon>Lactobacillales</taxon>
        <taxon>Enterococcaceae</taxon>
        <taxon>Enterococcus</taxon>
    </lineage>
</organism>
<evidence type="ECO:0000313" key="4">
    <source>
        <dbReference type="EMBL" id="ALS00702.1"/>
    </source>
</evidence>
<dbReference type="EMBL" id="CP013614">
    <property type="protein sequence ID" value="ALS00702.1"/>
    <property type="molecule type" value="Genomic_DNA"/>
</dbReference>
<feature type="region of interest" description="Disordered" evidence="1">
    <location>
        <begin position="551"/>
        <end position="578"/>
    </location>
</feature>
<dbReference type="Pfam" id="PF18041">
    <property type="entry name" value="MapZ_EC1"/>
    <property type="match status" value="1"/>
</dbReference>
<feature type="compositionally biased region" description="Polar residues" evidence="1">
    <location>
        <begin position="163"/>
        <end position="182"/>
    </location>
</feature>
<evidence type="ECO:0000259" key="2">
    <source>
        <dbReference type="Pfam" id="PF18041"/>
    </source>
</evidence>
<evidence type="ECO:0000259" key="3">
    <source>
        <dbReference type="Pfam" id="PF18708"/>
    </source>
</evidence>
<keyword evidence="6" id="KW-1185">Reference proteome</keyword>
<feature type="region of interest" description="Disordered" evidence="1">
    <location>
        <begin position="29"/>
        <end position="308"/>
    </location>
</feature>